<dbReference type="EMBL" id="ML769471">
    <property type="protein sequence ID" value="KAE9399273.1"/>
    <property type="molecule type" value="Genomic_DNA"/>
</dbReference>
<evidence type="ECO:0000313" key="1">
    <source>
        <dbReference type="EMBL" id="KAE9399273.1"/>
    </source>
</evidence>
<evidence type="ECO:0000313" key="2">
    <source>
        <dbReference type="Proteomes" id="UP000799118"/>
    </source>
</evidence>
<dbReference type="AlphaFoldDB" id="A0A6A4HMN9"/>
<name>A0A6A4HMN9_9AGAR</name>
<reference evidence="1" key="1">
    <citation type="journal article" date="2019" name="Environ. Microbiol.">
        <title>Fungal ecological strategies reflected in gene transcription - a case study of two litter decomposers.</title>
        <authorList>
            <person name="Barbi F."/>
            <person name="Kohler A."/>
            <person name="Barry K."/>
            <person name="Baskaran P."/>
            <person name="Daum C."/>
            <person name="Fauchery L."/>
            <person name="Ihrmark K."/>
            <person name="Kuo A."/>
            <person name="LaButti K."/>
            <person name="Lipzen A."/>
            <person name="Morin E."/>
            <person name="Grigoriev I.V."/>
            <person name="Henrissat B."/>
            <person name="Lindahl B."/>
            <person name="Martin F."/>
        </authorList>
    </citation>
    <scope>NUCLEOTIDE SEQUENCE</scope>
    <source>
        <strain evidence="1">JB14</strain>
    </source>
</reference>
<protein>
    <submittedName>
        <fullName evidence="1">Uncharacterized protein</fullName>
    </submittedName>
</protein>
<keyword evidence="2" id="KW-1185">Reference proteome</keyword>
<accession>A0A6A4HMN9</accession>
<proteinExistence type="predicted"/>
<gene>
    <name evidence="1" type="ORF">BT96DRAFT_693442</name>
</gene>
<dbReference type="Proteomes" id="UP000799118">
    <property type="component" value="Unassembled WGS sequence"/>
</dbReference>
<organism evidence="1 2">
    <name type="scientific">Gymnopus androsaceus JB14</name>
    <dbReference type="NCBI Taxonomy" id="1447944"/>
    <lineage>
        <taxon>Eukaryota</taxon>
        <taxon>Fungi</taxon>
        <taxon>Dikarya</taxon>
        <taxon>Basidiomycota</taxon>
        <taxon>Agaricomycotina</taxon>
        <taxon>Agaricomycetes</taxon>
        <taxon>Agaricomycetidae</taxon>
        <taxon>Agaricales</taxon>
        <taxon>Marasmiineae</taxon>
        <taxon>Omphalotaceae</taxon>
        <taxon>Gymnopus</taxon>
    </lineage>
</organism>
<sequence>MAEPSVRAAHDLSRDLTNKMFECFSTICLTGGTTRLKITLERALPIWFPAVVPDIPRTCEMIIVYSGIVNLTQDWEVYSCGNSNCGKVLAQAVSSIVAPFVPRIRAWLRFIWKMKGAKELYTCANKEPEIVTNIVEMISSFSVNDELARALRKLRDLVEDLAQIWMGKYDPIPVTVPPPHPGIETIRKSRLAYRAETSLLASLAIDRLLFSGSAKANTKNRFVASIGGPEEFTRIYFKRLDGTLGAKRFLKHRTMFSLLGPVGLIISHHQ</sequence>